<evidence type="ECO:0000256" key="3">
    <source>
        <dbReference type="ARBA" id="ARBA00022692"/>
    </source>
</evidence>
<keyword evidence="7" id="KW-0813">Transport</keyword>
<evidence type="ECO:0000256" key="4">
    <source>
        <dbReference type="ARBA" id="ARBA00022796"/>
    </source>
</evidence>
<dbReference type="eggNOG" id="KOG3386">
    <property type="taxonomic scope" value="Eukaryota"/>
</dbReference>
<protein>
    <recommendedName>
        <fullName evidence="7">Copper transport protein</fullName>
    </recommendedName>
</protein>
<dbReference type="Gramene" id="EFJ12871">
    <property type="protein sequence ID" value="EFJ12871"/>
    <property type="gene ID" value="SELMODRAFT_123431"/>
</dbReference>
<sequence>MQSSFYWGKDMTLLFSSWVTRNPVHYALVVLAVFIFAIAHQFLGYIHKLYNGSSSSGSSKHKHAWLEMLVGVVLYGAHTTTGYLLMLIVMSFNGGVFVAVISGLCLGFLIFQAIERAMNVNGIGAE</sequence>
<evidence type="ECO:0000256" key="1">
    <source>
        <dbReference type="ARBA" id="ARBA00004141"/>
    </source>
</evidence>
<evidence type="ECO:0000313" key="8">
    <source>
        <dbReference type="EMBL" id="EFJ04158.1"/>
    </source>
</evidence>
<keyword evidence="3 7" id="KW-0812">Transmembrane</keyword>
<feature type="transmembrane region" description="Helical" evidence="7">
    <location>
        <begin position="92"/>
        <end position="111"/>
    </location>
</feature>
<dbReference type="EMBL" id="GL378232">
    <property type="protein sequence ID" value="EFJ04158.1"/>
    <property type="molecule type" value="Genomic_DNA"/>
</dbReference>
<evidence type="ECO:0000256" key="5">
    <source>
        <dbReference type="ARBA" id="ARBA00022989"/>
    </source>
</evidence>
<dbReference type="AlphaFoldDB" id="D8SRY8"/>
<dbReference type="OMA" id="ERAMNVN"/>
<feature type="transmembrane region" description="Helical" evidence="7">
    <location>
        <begin position="64"/>
        <end position="86"/>
    </location>
</feature>
<dbReference type="Proteomes" id="UP000001514">
    <property type="component" value="Unassembled WGS sequence"/>
</dbReference>
<feature type="transmembrane region" description="Helical" evidence="7">
    <location>
        <begin position="24"/>
        <end position="43"/>
    </location>
</feature>
<dbReference type="OrthoDB" id="73901at2759"/>
<accession>D8SRY8</accession>
<comment type="subcellular location">
    <subcellularLocation>
        <location evidence="1 7">Membrane</location>
        <topology evidence="1 7">Multi-pass membrane protein</topology>
    </subcellularLocation>
</comment>
<dbReference type="PANTHER" id="PTHR12483">
    <property type="entry name" value="SOLUTE CARRIER FAMILY 31 COPPER TRANSPORTERS"/>
    <property type="match status" value="1"/>
</dbReference>
<dbReference type="InterPro" id="IPR007274">
    <property type="entry name" value="Cop_transporter"/>
</dbReference>
<evidence type="ECO:0000256" key="6">
    <source>
        <dbReference type="ARBA" id="ARBA00023136"/>
    </source>
</evidence>
<dbReference type="PANTHER" id="PTHR12483:SF27">
    <property type="entry name" value="COPPER TRANSPORT PROTEIN CTR1"/>
    <property type="match status" value="1"/>
</dbReference>
<evidence type="ECO:0000256" key="2">
    <source>
        <dbReference type="ARBA" id="ARBA00006921"/>
    </source>
</evidence>
<keyword evidence="4 7" id="KW-0187">Copper transport</keyword>
<keyword evidence="6 7" id="KW-0472">Membrane</keyword>
<dbReference type="Pfam" id="PF04145">
    <property type="entry name" value="Ctr"/>
    <property type="match status" value="2"/>
</dbReference>
<evidence type="ECO:0000256" key="7">
    <source>
        <dbReference type="RuleBase" id="RU367022"/>
    </source>
</evidence>
<evidence type="ECO:0000313" key="9">
    <source>
        <dbReference type="EMBL" id="EFJ12871.1"/>
    </source>
</evidence>
<comment type="similarity">
    <text evidence="2 7">Belongs to the copper transporter (Ctr) (TC 1.A.56) family. SLC31A subfamily.</text>
</comment>
<dbReference type="KEGG" id="smo:SELMODRAFT_139108"/>
<dbReference type="Gramene" id="EFJ04158">
    <property type="protein sequence ID" value="EFJ04158"/>
    <property type="gene ID" value="SELMODRAFT_139108"/>
</dbReference>
<dbReference type="InParanoid" id="D8SRY8"/>
<proteinExistence type="inferred from homology"/>
<reference evidence="9 10" key="1">
    <citation type="journal article" date="2011" name="Science">
        <title>The Selaginella genome identifies genetic changes associated with the evolution of vascular plants.</title>
        <authorList>
            <person name="Banks J.A."/>
            <person name="Nishiyama T."/>
            <person name="Hasebe M."/>
            <person name="Bowman J.L."/>
            <person name="Gribskov M."/>
            <person name="dePamphilis C."/>
            <person name="Albert V.A."/>
            <person name="Aono N."/>
            <person name="Aoyama T."/>
            <person name="Ambrose B.A."/>
            <person name="Ashton N.W."/>
            <person name="Axtell M.J."/>
            <person name="Barker E."/>
            <person name="Barker M.S."/>
            <person name="Bennetzen J.L."/>
            <person name="Bonawitz N.D."/>
            <person name="Chapple C."/>
            <person name="Cheng C."/>
            <person name="Correa L.G."/>
            <person name="Dacre M."/>
            <person name="DeBarry J."/>
            <person name="Dreyer I."/>
            <person name="Elias M."/>
            <person name="Engstrom E.M."/>
            <person name="Estelle M."/>
            <person name="Feng L."/>
            <person name="Finet C."/>
            <person name="Floyd S.K."/>
            <person name="Frommer W.B."/>
            <person name="Fujita T."/>
            <person name="Gramzow L."/>
            <person name="Gutensohn M."/>
            <person name="Harholt J."/>
            <person name="Hattori M."/>
            <person name="Heyl A."/>
            <person name="Hirai T."/>
            <person name="Hiwatashi Y."/>
            <person name="Ishikawa M."/>
            <person name="Iwata M."/>
            <person name="Karol K.G."/>
            <person name="Koehler B."/>
            <person name="Kolukisaoglu U."/>
            <person name="Kubo M."/>
            <person name="Kurata T."/>
            <person name="Lalonde S."/>
            <person name="Li K."/>
            <person name="Li Y."/>
            <person name="Litt A."/>
            <person name="Lyons E."/>
            <person name="Manning G."/>
            <person name="Maruyama T."/>
            <person name="Michael T.P."/>
            <person name="Mikami K."/>
            <person name="Miyazaki S."/>
            <person name="Morinaga S."/>
            <person name="Murata T."/>
            <person name="Mueller-Roeber B."/>
            <person name="Nelson D.R."/>
            <person name="Obara M."/>
            <person name="Oguri Y."/>
            <person name="Olmstead R.G."/>
            <person name="Onodera N."/>
            <person name="Petersen B.L."/>
            <person name="Pils B."/>
            <person name="Prigge M."/>
            <person name="Rensing S.A."/>
            <person name="Riano-Pachon D.M."/>
            <person name="Roberts A.W."/>
            <person name="Sato Y."/>
            <person name="Scheller H.V."/>
            <person name="Schulz B."/>
            <person name="Schulz C."/>
            <person name="Shakirov E.V."/>
            <person name="Shibagaki N."/>
            <person name="Shinohara N."/>
            <person name="Shippen D.E."/>
            <person name="Soerensen I."/>
            <person name="Sotooka R."/>
            <person name="Sugimoto N."/>
            <person name="Sugita M."/>
            <person name="Sumikawa N."/>
            <person name="Tanurdzic M."/>
            <person name="Theissen G."/>
            <person name="Ulvskov P."/>
            <person name="Wakazuki S."/>
            <person name="Weng J.K."/>
            <person name="Willats W.W."/>
            <person name="Wipf D."/>
            <person name="Wolf P.G."/>
            <person name="Yang L."/>
            <person name="Zimmer A.D."/>
            <person name="Zhu Q."/>
            <person name="Mitros T."/>
            <person name="Hellsten U."/>
            <person name="Loque D."/>
            <person name="Otillar R."/>
            <person name="Salamov A."/>
            <person name="Schmutz J."/>
            <person name="Shapiro H."/>
            <person name="Lindquist E."/>
            <person name="Lucas S."/>
            <person name="Rokhsar D."/>
            <person name="Grigoriev I.V."/>
        </authorList>
    </citation>
    <scope>NUCLEOTIDE SEQUENCE [LARGE SCALE GENOMIC DNA]</scope>
</reference>
<dbReference type="HOGENOM" id="CLU_079690_1_0_1"/>
<keyword evidence="10" id="KW-1185">Reference proteome</keyword>
<keyword evidence="7" id="KW-0406">Ion transport</keyword>
<gene>
    <name evidence="9" type="ORF">SELMODRAFT_123431</name>
    <name evidence="8" type="ORF">SELMODRAFT_139108</name>
</gene>
<organism evidence="10">
    <name type="scientific">Selaginella moellendorffii</name>
    <name type="common">Spikemoss</name>
    <dbReference type="NCBI Taxonomy" id="88036"/>
    <lineage>
        <taxon>Eukaryota</taxon>
        <taxon>Viridiplantae</taxon>
        <taxon>Streptophyta</taxon>
        <taxon>Embryophyta</taxon>
        <taxon>Tracheophyta</taxon>
        <taxon>Lycopodiopsida</taxon>
        <taxon>Selaginellales</taxon>
        <taxon>Selaginellaceae</taxon>
        <taxon>Selaginella</taxon>
    </lineage>
</organism>
<dbReference type="GO" id="GO:0005375">
    <property type="term" value="F:copper ion transmembrane transporter activity"/>
    <property type="evidence" value="ECO:0000318"/>
    <property type="project" value="GO_Central"/>
</dbReference>
<dbReference type="KEGG" id="smo:SELMODRAFT_123431"/>
<dbReference type="EMBL" id="GL377636">
    <property type="protein sequence ID" value="EFJ12871.1"/>
    <property type="molecule type" value="Genomic_DNA"/>
</dbReference>
<keyword evidence="7" id="KW-0186">Copper</keyword>
<name>D8SRY8_SELML</name>
<evidence type="ECO:0000313" key="10">
    <source>
        <dbReference type="Proteomes" id="UP000001514"/>
    </source>
</evidence>
<dbReference type="GO" id="GO:0005886">
    <property type="term" value="C:plasma membrane"/>
    <property type="evidence" value="ECO:0000318"/>
    <property type="project" value="GO_Central"/>
</dbReference>
<keyword evidence="5 7" id="KW-1133">Transmembrane helix</keyword>